<protein>
    <submittedName>
        <fullName evidence="2">Uncharacterized protein</fullName>
    </submittedName>
</protein>
<reference evidence="2 3" key="1">
    <citation type="journal article" date="2014" name="BMC Genomics">
        <title>Comparison of environmental and isolate Sulfobacillus genomes reveals diverse carbon, sulfur, nitrogen, and hydrogen metabolisms.</title>
        <authorList>
            <person name="Justice N.B."/>
            <person name="Norman A."/>
            <person name="Brown C.T."/>
            <person name="Singh A."/>
            <person name="Thomas B.C."/>
            <person name="Banfield J.F."/>
        </authorList>
    </citation>
    <scope>NUCLEOTIDE SEQUENCE [LARGE SCALE GENOMIC DNA]</scope>
    <source>
        <strain evidence="2">AMDSBA5</strain>
    </source>
</reference>
<evidence type="ECO:0000256" key="1">
    <source>
        <dbReference type="SAM" id="Phobius"/>
    </source>
</evidence>
<gene>
    <name evidence="2" type="ORF">C7B47_11920</name>
</gene>
<dbReference type="AlphaFoldDB" id="A0A2T2WTL3"/>
<keyword evidence="1" id="KW-0812">Transmembrane</keyword>
<accession>A0A2T2WTL3</accession>
<keyword evidence="1" id="KW-1133">Transmembrane helix</keyword>
<feature type="transmembrane region" description="Helical" evidence="1">
    <location>
        <begin position="16"/>
        <end position="33"/>
    </location>
</feature>
<keyword evidence="1" id="KW-0472">Membrane</keyword>
<evidence type="ECO:0000313" key="2">
    <source>
        <dbReference type="EMBL" id="PSR25589.1"/>
    </source>
</evidence>
<dbReference type="EMBL" id="PXYX01000028">
    <property type="protein sequence ID" value="PSR25589.1"/>
    <property type="molecule type" value="Genomic_DNA"/>
</dbReference>
<dbReference type="Proteomes" id="UP000242705">
    <property type="component" value="Unassembled WGS sequence"/>
</dbReference>
<proteinExistence type="predicted"/>
<evidence type="ECO:0000313" key="3">
    <source>
        <dbReference type="Proteomes" id="UP000242705"/>
    </source>
</evidence>
<feature type="transmembrane region" description="Helical" evidence="1">
    <location>
        <begin position="39"/>
        <end position="59"/>
    </location>
</feature>
<sequence>MLRSRANNPNKKFDQGFLAIGAVLLGLLVVALFTHVADFISVDVMTIMLWLSVGTVMVLSRLNQGRWE</sequence>
<name>A0A2T2WTL3_SULTH</name>
<organism evidence="2 3">
    <name type="scientific">Sulfobacillus thermosulfidooxidans</name>
    <dbReference type="NCBI Taxonomy" id="28034"/>
    <lineage>
        <taxon>Bacteria</taxon>
        <taxon>Bacillati</taxon>
        <taxon>Bacillota</taxon>
        <taxon>Clostridia</taxon>
        <taxon>Eubacteriales</taxon>
        <taxon>Clostridiales Family XVII. Incertae Sedis</taxon>
        <taxon>Sulfobacillus</taxon>
    </lineage>
</organism>
<comment type="caution">
    <text evidence="2">The sequence shown here is derived from an EMBL/GenBank/DDBJ whole genome shotgun (WGS) entry which is preliminary data.</text>
</comment>